<gene>
    <name evidence="1" type="ORF">BDFB_014082</name>
</gene>
<name>A0A482W225_ASBVE</name>
<proteinExistence type="predicted"/>
<keyword evidence="2" id="KW-1185">Reference proteome</keyword>
<dbReference type="Proteomes" id="UP000292052">
    <property type="component" value="Unassembled WGS sequence"/>
</dbReference>
<reference evidence="1 2" key="1">
    <citation type="submission" date="2017-03" db="EMBL/GenBank/DDBJ databases">
        <title>Genome of the blue death feigning beetle - Asbolus verrucosus.</title>
        <authorList>
            <person name="Rider S.D."/>
        </authorList>
    </citation>
    <scope>NUCLEOTIDE SEQUENCE [LARGE SCALE GENOMIC DNA]</scope>
    <source>
        <strain evidence="1">Butters</strain>
        <tissue evidence="1">Head and leg muscle</tissue>
    </source>
</reference>
<accession>A0A482W225</accession>
<comment type="caution">
    <text evidence="1">The sequence shown here is derived from an EMBL/GenBank/DDBJ whole genome shotgun (WGS) entry which is preliminary data.</text>
</comment>
<feature type="non-terminal residue" evidence="1">
    <location>
        <position position="1"/>
    </location>
</feature>
<protein>
    <submittedName>
        <fullName evidence="1">Uncharacterized protein</fullName>
    </submittedName>
</protein>
<evidence type="ECO:0000313" key="2">
    <source>
        <dbReference type="Proteomes" id="UP000292052"/>
    </source>
</evidence>
<dbReference type="AlphaFoldDB" id="A0A482W225"/>
<organism evidence="1 2">
    <name type="scientific">Asbolus verrucosus</name>
    <name type="common">Desert ironclad beetle</name>
    <dbReference type="NCBI Taxonomy" id="1661398"/>
    <lineage>
        <taxon>Eukaryota</taxon>
        <taxon>Metazoa</taxon>
        <taxon>Ecdysozoa</taxon>
        <taxon>Arthropoda</taxon>
        <taxon>Hexapoda</taxon>
        <taxon>Insecta</taxon>
        <taxon>Pterygota</taxon>
        <taxon>Neoptera</taxon>
        <taxon>Endopterygota</taxon>
        <taxon>Coleoptera</taxon>
        <taxon>Polyphaga</taxon>
        <taxon>Cucujiformia</taxon>
        <taxon>Tenebrionidae</taxon>
        <taxon>Pimeliinae</taxon>
        <taxon>Asbolus</taxon>
    </lineage>
</organism>
<evidence type="ECO:0000313" key="1">
    <source>
        <dbReference type="EMBL" id="RZC39015.1"/>
    </source>
</evidence>
<sequence>QLINKQAPTWGRCCPDSLGCKSGGGGNLGNASFRLHHPRYRRRCGGMIDRAPPGNRPSALLAAATSRRLDDRLKARGGGR</sequence>
<dbReference type="EMBL" id="QDEB01037994">
    <property type="protein sequence ID" value="RZC39015.1"/>
    <property type="molecule type" value="Genomic_DNA"/>
</dbReference>